<reference evidence="7 8" key="1">
    <citation type="submission" date="2018-12" db="EMBL/GenBank/DDBJ databases">
        <authorList>
            <person name="Li K."/>
        </authorList>
    </citation>
    <scope>NUCLEOTIDE SEQUENCE [LARGE SCALE GENOMIC DNA]</scope>
    <source>
        <strain evidence="8">CR22</strain>
    </source>
</reference>
<proteinExistence type="inferred from homology"/>
<evidence type="ECO:0000256" key="4">
    <source>
        <dbReference type="ARBA" id="ARBA00022691"/>
    </source>
</evidence>
<keyword evidence="2 6" id="KW-0489">Methyltransferase</keyword>
<evidence type="ECO:0000256" key="3">
    <source>
        <dbReference type="ARBA" id="ARBA00022679"/>
    </source>
</evidence>
<dbReference type="EC" id="2.1.1.37" evidence="1"/>
<dbReference type="EMBL" id="CP034463">
    <property type="protein sequence ID" value="AZP18107.1"/>
    <property type="molecule type" value="Genomic_DNA"/>
</dbReference>
<dbReference type="SUPFAM" id="SSF53335">
    <property type="entry name" value="S-adenosyl-L-methionine-dependent methyltransferases"/>
    <property type="match status" value="1"/>
</dbReference>
<accession>A0A3S9I172</accession>
<dbReference type="RefSeq" id="WP_126272288.1">
    <property type="nucleotide sequence ID" value="NZ_CP034463.1"/>
</dbReference>
<keyword evidence="3 6" id="KW-0808">Transferase</keyword>
<gene>
    <name evidence="7" type="ORF">EJC51_19640</name>
</gene>
<dbReference type="GO" id="GO:0032259">
    <property type="term" value="P:methylation"/>
    <property type="evidence" value="ECO:0007669"/>
    <property type="project" value="UniProtKB-KW"/>
</dbReference>
<evidence type="ECO:0000256" key="1">
    <source>
        <dbReference type="ARBA" id="ARBA00011975"/>
    </source>
</evidence>
<evidence type="ECO:0000256" key="6">
    <source>
        <dbReference type="PROSITE-ProRule" id="PRU01016"/>
    </source>
</evidence>
<dbReference type="InterPro" id="IPR001525">
    <property type="entry name" value="C5_MeTfrase"/>
</dbReference>
<dbReference type="GO" id="GO:0003677">
    <property type="term" value="F:DNA binding"/>
    <property type="evidence" value="ECO:0007669"/>
    <property type="project" value="TreeGrafter"/>
</dbReference>
<keyword evidence="8" id="KW-1185">Reference proteome</keyword>
<evidence type="ECO:0000256" key="5">
    <source>
        <dbReference type="ARBA" id="ARBA00022747"/>
    </source>
</evidence>
<dbReference type="InterPro" id="IPR050390">
    <property type="entry name" value="C5-Methyltransferase"/>
</dbReference>
<dbReference type="AlphaFoldDB" id="A0A3S9I172"/>
<comment type="caution">
    <text evidence="6">Lacks conserved residue(s) required for the propagation of feature annotation.</text>
</comment>
<keyword evidence="5" id="KW-0680">Restriction system</keyword>
<dbReference type="GO" id="GO:0009307">
    <property type="term" value="P:DNA restriction-modification system"/>
    <property type="evidence" value="ECO:0007669"/>
    <property type="project" value="UniProtKB-KW"/>
</dbReference>
<dbReference type="PROSITE" id="PS51679">
    <property type="entry name" value="SAM_MT_C5"/>
    <property type="match status" value="1"/>
</dbReference>
<evidence type="ECO:0000256" key="2">
    <source>
        <dbReference type="ARBA" id="ARBA00022603"/>
    </source>
</evidence>
<dbReference type="GO" id="GO:0044027">
    <property type="term" value="P:negative regulation of gene expression via chromosomal CpG island methylation"/>
    <property type="evidence" value="ECO:0007669"/>
    <property type="project" value="TreeGrafter"/>
</dbReference>
<dbReference type="Proteomes" id="UP000280197">
    <property type="component" value="Chromosome"/>
</dbReference>
<dbReference type="PRINTS" id="PR00105">
    <property type="entry name" value="C5METTRFRASE"/>
</dbReference>
<keyword evidence="4 6" id="KW-0949">S-adenosyl-L-methionine</keyword>
<dbReference type="KEGG" id="saqu:EJC51_19640"/>
<comment type="similarity">
    <text evidence="6">Belongs to the class I-like SAM-binding methyltransferase superfamily. C5-methyltransferase family.</text>
</comment>
<dbReference type="InterPro" id="IPR029063">
    <property type="entry name" value="SAM-dependent_MTases_sf"/>
</dbReference>
<dbReference type="GO" id="GO:0003886">
    <property type="term" value="F:DNA (cytosine-5-)-methyltransferase activity"/>
    <property type="evidence" value="ECO:0007669"/>
    <property type="project" value="UniProtKB-EC"/>
</dbReference>
<name>A0A3S9I172_9ACTN</name>
<dbReference type="Gene3D" id="3.40.50.150">
    <property type="entry name" value="Vaccinia Virus protein VP39"/>
    <property type="match status" value="1"/>
</dbReference>
<dbReference type="PANTHER" id="PTHR10629">
    <property type="entry name" value="CYTOSINE-SPECIFIC METHYLTRANSFERASE"/>
    <property type="match status" value="1"/>
</dbReference>
<dbReference type="Gene3D" id="3.90.120.10">
    <property type="entry name" value="DNA Methylase, subunit A, domain 2"/>
    <property type="match status" value="1"/>
</dbReference>
<organism evidence="7 8">
    <name type="scientific">Streptomyces aquilus</name>
    <dbReference type="NCBI Taxonomy" id="2548456"/>
    <lineage>
        <taxon>Bacteria</taxon>
        <taxon>Bacillati</taxon>
        <taxon>Actinomycetota</taxon>
        <taxon>Actinomycetes</taxon>
        <taxon>Kitasatosporales</taxon>
        <taxon>Streptomycetaceae</taxon>
        <taxon>Streptomyces</taxon>
    </lineage>
</organism>
<dbReference type="Pfam" id="PF00145">
    <property type="entry name" value="DNA_methylase"/>
    <property type="match status" value="1"/>
</dbReference>
<dbReference type="PANTHER" id="PTHR10629:SF52">
    <property type="entry name" value="DNA (CYTOSINE-5)-METHYLTRANSFERASE 1"/>
    <property type="match status" value="1"/>
</dbReference>
<dbReference type="REBASE" id="286070">
    <property type="entry name" value="M1.SbrCR22ORF19640P"/>
</dbReference>
<evidence type="ECO:0000313" key="7">
    <source>
        <dbReference type="EMBL" id="AZP18107.1"/>
    </source>
</evidence>
<sequence length="323" mass="35295">MSGLTFVDVCSGAGGLALGLERAGFEPRLLLDEDDDACRTLRANRPHWNVLQADLLDFDPSEHPESRDVDLLSAGLPRVKSNATAARAESGSEERLLKAAVYLAHAIGPRALLVENVPTLAHSDRFRGFREFARAELEHLGYEFSWFVLNAADFGVPQDRKQGVLVAIKRHWFPSFQPPSPTVTHHVSVGEALVESMRSRGWKDADQWAAQASVVAPTLVGGSKNRGGADLGLAGTKRKWERLGVNAHSLGNEIPGSGFEWAPELGRDGMVRLTVDQTAVLQSFPEDWRITGRKTARYRQIGHASPPPVGEALGRAIARALRY</sequence>
<evidence type="ECO:0000313" key="8">
    <source>
        <dbReference type="Proteomes" id="UP000280197"/>
    </source>
</evidence>
<protein>
    <recommendedName>
        <fullName evidence="1">DNA (cytosine-5-)-methyltransferase</fullName>
        <ecNumber evidence="1">2.1.1.37</ecNumber>
    </recommendedName>
</protein>